<dbReference type="Proteomes" id="UP001501218">
    <property type="component" value="Unassembled WGS sequence"/>
</dbReference>
<feature type="transmembrane region" description="Helical" evidence="5">
    <location>
        <begin position="169"/>
        <end position="188"/>
    </location>
</feature>
<keyword evidence="8" id="KW-1185">Reference proteome</keyword>
<protein>
    <submittedName>
        <fullName evidence="7">MFS transporter</fullName>
    </submittedName>
</protein>
<gene>
    <name evidence="7" type="ORF">GCM10009854_18490</name>
</gene>
<evidence type="ECO:0000256" key="5">
    <source>
        <dbReference type="SAM" id="Phobius"/>
    </source>
</evidence>
<keyword evidence="4 5" id="KW-0472">Membrane</keyword>
<evidence type="ECO:0000259" key="6">
    <source>
        <dbReference type="PROSITE" id="PS50850"/>
    </source>
</evidence>
<feature type="transmembrane region" description="Helical" evidence="5">
    <location>
        <begin position="380"/>
        <end position="400"/>
    </location>
</feature>
<feature type="transmembrane region" description="Helical" evidence="5">
    <location>
        <begin position="291"/>
        <end position="311"/>
    </location>
</feature>
<accession>A0ABP5SZC3</accession>
<feature type="transmembrane region" description="Helical" evidence="5">
    <location>
        <begin position="222"/>
        <end position="239"/>
    </location>
</feature>
<organism evidence="7 8">
    <name type="scientific">Saccharopolyspora halophila</name>
    <dbReference type="NCBI Taxonomy" id="405551"/>
    <lineage>
        <taxon>Bacteria</taxon>
        <taxon>Bacillati</taxon>
        <taxon>Actinomycetota</taxon>
        <taxon>Actinomycetes</taxon>
        <taxon>Pseudonocardiales</taxon>
        <taxon>Pseudonocardiaceae</taxon>
        <taxon>Saccharopolyspora</taxon>
    </lineage>
</organism>
<evidence type="ECO:0000256" key="4">
    <source>
        <dbReference type="ARBA" id="ARBA00023136"/>
    </source>
</evidence>
<evidence type="ECO:0000313" key="7">
    <source>
        <dbReference type="EMBL" id="GAA2342193.1"/>
    </source>
</evidence>
<sequence length="424" mass="43465">MTAPSLTARDWTRSAVAGMASYLDAAAIVSTGTALVLFQDALGLDPMQIGVLSSLLTISIAAGALTGGRLGDRFGRRRVFSLTMLLLAIGAGLLAAAAGPVMLYVGVVLIGYASGADLPVSLALIAEEAPPGQAGKLVGLSQVLWFCGIIATQLLSIVVGGMASTGGRILYGHVAVVAVVVLLLRLRIPESAKWAASREHFAEGGSKAGAPGVRELLTGPHLVPLLGLITFYSLVNVVANTKGQFGTFLFVNVAGSSVSTAAAIGAVTMGLGVVVALWFMKVVDGRNRLRWYLVGAACYLIAMGIVVVFGVSQWTLIASSVFGALGGSLAFEGMLKIWCQEAFPTLLRATAQGTVVGVARVVAAMAAAATPSLMTNAPRATYAGLLGVVAVGLLAGLLVGRSVQRHNHLRDDDTATPELAEESA</sequence>
<keyword evidence="2 5" id="KW-0812">Transmembrane</keyword>
<dbReference type="RefSeq" id="WP_344128798.1">
    <property type="nucleotide sequence ID" value="NZ_BAAARA010000004.1"/>
</dbReference>
<dbReference type="PANTHER" id="PTHR23508">
    <property type="entry name" value="CARBOXYLIC ACID TRANSPORTER PROTEIN HOMOLOG"/>
    <property type="match status" value="1"/>
</dbReference>
<dbReference type="EMBL" id="BAAARA010000004">
    <property type="protein sequence ID" value="GAA2342193.1"/>
    <property type="molecule type" value="Genomic_DNA"/>
</dbReference>
<dbReference type="PROSITE" id="PS50850">
    <property type="entry name" value="MFS"/>
    <property type="match status" value="1"/>
</dbReference>
<feature type="transmembrane region" description="Helical" evidence="5">
    <location>
        <begin position="317"/>
        <end position="339"/>
    </location>
</feature>
<dbReference type="Gene3D" id="1.20.1250.20">
    <property type="entry name" value="MFS general substrate transporter like domains"/>
    <property type="match status" value="2"/>
</dbReference>
<reference evidence="8" key="1">
    <citation type="journal article" date="2019" name="Int. J. Syst. Evol. Microbiol.">
        <title>The Global Catalogue of Microorganisms (GCM) 10K type strain sequencing project: providing services to taxonomists for standard genome sequencing and annotation.</title>
        <authorList>
            <consortium name="The Broad Institute Genomics Platform"/>
            <consortium name="The Broad Institute Genome Sequencing Center for Infectious Disease"/>
            <person name="Wu L."/>
            <person name="Ma J."/>
        </authorList>
    </citation>
    <scope>NUCLEOTIDE SEQUENCE [LARGE SCALE GENOMIC DNA]</scope>
    <source>
        <strain evidence="8">JCM 16221</strain>
    </source>
</reference>
<evidence type="ECO:0000256" key="2">
    <source>
        <dbReference type="ARBA" id="ARBA00022692"/>
    </source>
</evidence>
<comment type="caution">
    <text evidence="7">The sequence shown here is derived from an EMBL/GenBank/DDBJ whole genome shotgun (WGS) entry which is preliminary data.</text>
</comment>
<feature type="transmembrane region" description="Helical" evidence="5">
    <location>
        <begin position="21"/>
        <end position="41"/>
    </location>
</feature>
<feature type="transmembrane region" description="Helical" evidence="5">
    <location>
        <begin position="259"/>
        <end position="279"/>
    </location>
</feature>
<dbReference type="InterPro" id="IPR020846">
    <property type="entry name" value="MFS_dom"/>
</dbReference>
<feature type="transmembrane region" description="Helical" evidence="5">
    <location>
        <begin position="351"/>
        <end position="374"/>
    </location>
</feature>
<name>A0ABP5SZC3_9PSEU</name>
<feature type="transmembrane region" description="Helical" evidence="5">
    <location>
        <begin position="103"/>
        <end position="125"/>
    </location>
</feature>
<dbReference type="PANTHER" id="PTHR23508:SF10">
    <property type="entry name" value="CARBOXYLIC ACID TRANSPORTER PROTEIN HOMOLOG"/>
    <property type="match status" value="1"/>
</dbReference>
<feature type="transmembrane region" description="Helical" evidence="5">
    <location>
        <begin position="47"/>
        <end position="67"/>
    </location>
</feature>
<evidence type="ECO:0000313" key="8">
    <source>
        <dbReference type="Proteomes" id="UP001501218"/>
    </source>
</evidence>
<comment type="subcellular location">
    <subcellularLocation>
        <location evidence="1">Cell membrane</location>
        <topology evidence="1">Multi-pass membrane protein</topology>
    </subcellularLocation>
</comment>
<evidence type="ECO:0000256" key="1">
    <source>
        <dbReference type="ARBA" id="ARBA00004651"/>
    </source>
</evidence>
<dbReference type="InterPro" id="IPR036259">
    <property type="entry name" value="MFS_trans_sf"/>
</dbReference>
<dbReference type="Pfam" id="PF07690">
    <property type="entry name" value="MFS_1"/>
    <property type="match status" value="1"/>
</dbReference>
<feature type="transmembrane region" description="Helical" evidence="5">
    <location>
        <begin position="79"/>
        <end position="97"/>
    </location>
</feature>
<proteinExistence type="predicted"/>
<evidence type="ECO:0000256" key="3">
    <source>
        <dbReference type="ARBA" id="ARBA00022989"/>
    </source>
</evidence>
<feature type="domain" description="Major facilitator superfamily (MFS) profile" evidence="6">
    <location>
        <begin position="10"/>
        <end position="404"/>
    </location>
</feature>
<keyword evidence="3 5" id="KW-1133">Transmembrane helix</keyword>
<dbReference type="InterPro" id="IPR011701">
    <property type="entry name" value="MFS"/>
</dbReference>
<dbReference type="SUPFAM" id="SSF103473">
    <property type="entry name" value="MFS general substrate transporter"/>
    <property type="match status" value="1"/>
</dbReference>
<feature type="transmembrane region" description="Helical" evidence="5">
    <location>
        <begin position="137"/>
        <end position="163"/>
    </location>
</feature>